<protein>
    <recommendedName>
        <fullName evidence="12">Poly [ADP-ribose] polymerase</fullName>
        <shortName evidence="12">PARP</shortName>
        <ecNumber evidence="12">2.4.2.-</ecNumber>
    </recommendedName>
</protein>
<keyword evidence="3" id="KW-0548">Nucleotidyltransferase</keyword>
<dbReference type="GO" id="GO:0003950">
    <property type="term" value="F:NAD+ poly-ADP-ribosyltransferase activity"/>
    <property type="evidence" value="ECO:0007669"/>
    <property type="project" value="UniProtKB-UniRule"/>
</dbReference>
<evidence type="ECO:0000256" key="12">
    <source>
        <dbReference type="RuleBase" id="RU362114"/>
    </source>
</evidence>
<dbReference type="Gene3D" id="3.90.228.10">
    <property type="match status" value="1"/>
</dbReference>
<evidence type="ECO:0000256" key="7">
    <source>
        <dbReference type="ARBA" id="ARBA00023027"/>
    </source>
</evidence>
<dbReference type="FunFam" id="1.25.40.20:FF:000009">
    <property type="entry name" value="Poly [ADP-ribose] polymerase"/>
    <property type="match status" value="1"/>
</dbReference>
<evidence type="ECO:0000256" key="3">
    <source>
        <dbReference type="ARBA" id="ARBA00022695"/>
    </source>
</evidence>
<comment type="similarity">
    <text evidence="9">Belongs to the ARTD/PARP family.</text>
</comment>
<keyword evidence="5" id="KW-0677">Repeat</keyword>
<feature type="repeat" description="ANK" evidence="11">
    <location>
        <begin position="101"/>
        <end position="133"/>
    </location>
</feature>
<dbReference type="InterPro" id="IPR036770">
    <property type="entry name" value="Ankyrin_rpt-contain_sf"/>
</dbReference>
<feature type="repeat" description="ANK" evidence="11">
    <location>
        <begin position="255"/>
        <end position="287"/>
    </location>
</feature>
<dbReference type="GO" id="GO:0004842">
    <property type="term" value="F:ubiquitin-protein transferase activity"/>
    <property type="evidence" value="ECO:0007669"/>
    <property type="project" value="TreeGrafter"/>
</dbReference>
<evidence type="ECO:0000256" key="2">
    <source>
        <dbReference type="ARBA" id="ARBA00022679"/>
    </source>
</evidence>
<evidence type="ECO:0000256" key="6">
    <source>
        <dbReference type="ARBA" id="ARBA00022833"/>
    </source>
</evidence>
<evidence type="ECO:0000256" key="5">
    <source>
        <dbReference type="ARBA" id="ARBA00022737"/>
    </source>
</evidence>
<evidence type="ECO:0000256" key="8">
    <source>
        <dbReference type="ARBA" id="ARBA00023043"/>
    </source>
</evidence>
<evidence type="ECO:0000313" key="15">
    <source>
        <dbReference type="Ensembl" id="ENSMZEP00005034772.1"/>
    </source>
</evidence>
<name>A0A3P9DKQ5_9CICH</name>
<comment type="catalytic activity">
    <reaction evidence="10">
        <text>NAD(+) + (ADP-D-ribosyl)n-acceptor = nicotinamide + (ADP-D-ribosyl)n+1-acceptor + H(+).</text>
        <dbReference type="EC" id="2.4.2.30"/>
    </reaction>
</comment>
<feature type="repeat" description="ANK" evidence="11">
    <location>
        <begin position="411"/>
        <end position="443"/>
    </location>
</feature>
<dbReference type="FunFam" id="1.25.40.20:FF:000024">
    <property type="entry name" value="Poly [ADP-ribose] polymerase"/>
    <property type="match status" value="1"/>
</dbReference>
<dbReference type="GO" id="GO:0016779">
    <property type="term" value="F:nucleotidyltransferase activity"/>
    <property type="evidence" value="ECO:0007669"/>
    <property type="project" value="UniProtKB-KW"/>
</dbReference>
<dbReference type="PROSITE" id="PS51059">
    <property type="entry name" value="PARP_CATALYTIC"/>
    <property type="match status" value="1"/>
</dbReference>
<organism evidence="15 16">
    <name type="scientific">Maylandia zebra</name>
    <name type="common">zebra mbuna</name>
    <dbReference type="NCBI Taxonomy" id="106582"/>
    <lineage>
        <taxon>Eukaryota</taxon>
        <taxon>Metazoa</taxon>
        <taxon>Chordata</taxon>
        <taxon>Craniata</taxon>
        <taxon>Vertebrata</taxon>
        <taxon>Euteleostomi</taxon>
        <taxon>Actinopterygii</taxon>
        <taxon>Neopterygii</taxon>
        <taxon>Teleostei</taxon>
        <taxon>Neoteleostei</taxon>
        <taxon>Acanthomorphata</taxon>
        <taxon>Ovalentaria</taxon>
        <taxon>Cichlomorphae</taxon>
        <taxon>Cichliformes</taxon>
        <taxon>Cichlidae</taxon>
        <taxon>African cichlids</taxon>
        <taxon>Pseudocrenilabrinae</taxon>
        <taxon>Haplochromini</taxon>
        <taxon>Maylandia</taxon>
        <taxon>Maylandia zebra complex</taxon>
    </lineage>
</organism>
<dbReference type="Gene3D" id="1.10.150.50">
    <property type="entry name" value="Transcription Factor, Ets-1"/>
    <property type="match status" value="1"/>
</dbReference>
<dbReference type="GO" id="GO:0031436">
    <property type="term" value="C:BRCA1-BARD1 complex"/>
    <property type="evidence" value="ECO:0007669"/>
    <property type="project" value="TreeGrafter"/>
</dbReference>
<dbReference type="Pfam" id="PF13637">
    <property type="entry name" value="Ank_4"/>
    <property type="match status" value="1"/>
</dbReference>
<feature type="repeat" description="ANK" evidence="11">
    <location>
        <begin position="221"/>
        <end position="253"/>
    </location>
</feature>
<dbReference type="SUPFAM" id="SSF47769">
    <property type="entry name" value="SAM/Pointed domain"/>
    <property type="match status" value="1"/>
</dbReference>
<dbReference type="InterPro" id="IPR001660">
    <property type="entry name" value="SAM"/>
</dbReference>
<dbReference type="Pfam" id="PF00023">
    <property type="entry name" value="Ank"/>
    <property type="match status" value="3"/>
</dbReference>
<feature type="repeat" description="ANK" evidence="11">
    <location>
        <begin position="68"/>
        <end position="100"/>
    </location>
</feature>
<dbReference type="PROSITE" id="PS50088">
    <property type="entry name" value="ANK_REPEAT"/>
    <property type="match status" value="11"/>
</dbReference>
<dbReference type="AlphaFoldDB" id="A0A3P9DKQ5"/>
<feature type="repeat" description="ANK" evidence="11">
    <location>
        <begin position="537"/>
        <end position="569"/>
    </location>
</feature>
<keyword evidence="8 11" id="KW-0040">ANK repeat</keyword>
<dbReference type="CDD" id="cd09524">
    <property type="entry name" value="SAM_tankyrase1_2"/>
    <property type="match status" value="1"/>
</dbReference>
<dbReference type="Proteomes" id="UP000265160">
    <property type="component" value="Unplaced"/>
</dbReference>
<keyword evidence="4" id="KW-0479">Metal-binding</keyword>
<keyword evidence="16" id="KW-1185">Reference proteome</keyword>
<proteinExistence type="inferred from homology"/>
<keyword evidence="2 12" id="KW-0808">Transferase</keyword>
<evidence type="ECO:0000313" key="16">
    <source>
        <dbReference type="Proteomes" id="UP000265160"/>
    </source>
</evidence>
<dbReference type="PROSITE" id="PS50297">
    <property type="entry name" value="ANK_REP_REGION"/>
    <property type="match status" value="11"/>
</dbReference>
<keyword evidence="6" id="KW-0862">Zinc</keyword>
<dbReference type="GO" id="GO:0085020">
    <property type="term" value="P:protein K6-linked ubiquitination"/>
    <property type="evidence" value="ECO:0007669"/>
    <property type="project" value="TreeGrafter"/>
</dbReference>
<evidence type="ECO:0000256" key="9">
    <source>
        <dbReference type="ARBA" id="ARBA00024347"/>
    </source>
</evidence>
<feature type="repeat" description="ANK" evidence="11">
    <location>
        <begin position="288"/>
        <end position="320"/>
    </location>
</feature>
<dbReference type="Pfam" id="PF07647">
    <property type="entry name" value="SAM_2"/>
    <property type="match status" value="1"/>
</dbReference>
<dbReference type="Gene3D" id="6.20.320.10">
    <property type="match status" value="1"/>
</dbReference>
<dbReference type="PROSITE" id="PS50105">
    <property type="entry name" value="SAM_DOMAIN"/>
    <property type="match status" value="1"/>
</dbReference>
<dbReference type="FunFam" id="1.25.40.20:FF:000010">
    <property type="entry name" value="Poly [ADP-ribose] polymerase"/>
    <property type="match status" value="1"/>
</dbReference>
<dbReference type="FunFam" id="3.90.228.10:FF:000001">
    <property type="entry name" value="Poly [ADP-ribose] polymerase tankyrase-2"/>
    <property type="match status" value="1"/>
</dbReference>
<keyword evidence="1 12" id="KW-0328">Glycosyltransferase</keyword>
<dbReference type="PANTHER" id="PTHR24171">
    <property type="entry name" value="ANKYRIN REPEAT DOMAIN-CONTAINING PROTEIN 39-RELATED"/>
    <property type="match status" value="1"/>
</dbReference>
<dbReference type="Gene3D" id="1.25.40.20">
    <property type="entry name" value="Ankyrin repeat-containing domain"/>
    <property type="match status" value="5"/>
</dbReference>
<evidence type="ECO:0000256" key="11">
    <source>
        <dbReference type="PROSITE-ProRule" id="PRU00023"/>
    </source>
</evidence>
<feature type="repeat" description="ANK" evidence="11">
    <location>
        <begin position="444"/>
        <end position="476"/>
    </location>
</feature>
<dbReference type="GO" id="GO:0046872">
    <property type="term" value="F:metal ion binding"/>
    <property type="evidence" value="ECO:0007669"/>
    <property type="project" value="UniProtKB-KW"/>
</dbReference>
<dbReference type="InterPro" id="IPR013761">
    <property type="entry name" value="SAM/pointed_sf"/>
</dbReference>
<evidence type="ECO:0000256" key="1">
    <source>
        <dbReference type="ARBA" id="ARBA00022676"/>
    </source>
</evidence>
<dbReference type="CDD" id="cd01438">
    <property type="entry name" value="tankyrase_like"/>
    <property type="match status" value="1"/>
</dbReference>
<evidence type="ECO:0000259" key="14">
    <source>
        <dbReference type="PROSITE" id="PS51059"/>
    </source>
</evidence>
<dbReference type="PRINTS" id="PR01415">
    <property type="entry name" value="ANKYRIN"/>
</dbReference>
<sequence>MSSGRRCSGVSGLGGGAVSPGPVVVEVAEPGTGEGHRELFEACRSGDLERVRKLVTAENVNSRDTAGRKSTPLHFAAGFGRKDVVDFLLQNGANVHARDDGGLISLHNACSFGHAEVVSLLLHHGADANARDNWNYTPLHEAAIKGKIDVCIVLLQHDAEPTIRNTDGRTALDLADASAKAVLTGEYRKDELLESARSGNEQKLMALLTPLNVNCHASDGRKSTPLHLATGYNRVKTVQLLVQHGADVHAKDKGKDLVPLHNACSYGHYEVIELLVKHGACVNAMDLWQFTPLHEAASKNRVEVCSLLLSYGADPTFLNCYNKSSIDLAPTAQLKERLAYEFRGHSLLQAARDADMVQVKKHLSVETISFKHPHTQETALHCVSASPYPKRKQVCEVLLRKGANVNEKTKDLQTPLHVASEKAHNDVIEVLVKHEAKVNAVDHLGQTALHRAARCGHLQTCRLLLTAGCDPLLTSLQGLSPSQLGNESVQEILQEGFLIGNSEVNRQLLEASKSGDVDVVKRLCTAQNVNCRDVEGRQSTPLHFAAGYNRLAVVQFLLQHGADVHAKDKGGLVPLHNACSYGHYEVAELLVLHGAVVNVADLWKFTPLHEAAAKGKYDICKLLLQHGADPTRKNRDGNTPLDLVKDADTDIQDLLRGDAALQDAAKKGCLARVKNSVLETTLTVETNTGGTPPGYNNLEVAEYLLQHGAEVNSQDKGGLIPLHNAASYGADDVRALLSAAMPPSALPGCYKPQVISVAVSASGAPPVTAIPPLLSSNPSSSSAWTELSICQFLENLGLEHLLEIFDREQVRTLTPMGHRELKEIGINAYGHRHKIIKGVERLISGPQSLNPYLTLNTANSGTILIDLSADDKEFQSVEEEMQSTIREHRDGGHAGGVFNRYNLVKIQKVCNKKLWERYSHRRKEVSEENHNHSNERMLFHGSPFVNAIIHKGFDERHAYIGGMFGAGIYFAENSSKSNQYVYGIGGGTGCPLHKGRSCYVCHRHLLFCRVILGKSFLQFSAMKMAHSPPGHHSVTGRPSVNGLALAEYVIYRGEQAYPEYLITYQIIKPEASADG</sequence>
<dbReference type="Ensembl" id="ENSMZET00005036010.1">
    <property type="protein sequence ID" value="ENSMZEP00005034772.1"/>
    <property type="gene ID" value="ENSMZEG00005025991.1"/>
</dbReference>
<evidence type="ECO:0000256" key="10">
    <source>
        <dbReference type="ARBA" id="ARBA00033987"/>
    </source>
</evidence>
<evidence type="ECO:0000256" key="4">
    <source>
        <dbReference type="ARBA" id="ARBA00022723"/>
    </source>
</evidence>
<feature type="domain" description="SAM" evidence="13">
    <location>
        <begin position="784"/>
        <end position="845"/>
    </location>
</feature>
<evidence type="ECO:0000259" key="13">
    <source>
        <dbReference type="PROSITE" id="PS50105"/>
    </source>
</evidence>
<dbReference type="GeneTree" id="ENSGT00940000159911"/>
<keyword evidence="7 12" id="KW-0520">NAD</keyword>
<dbReference type="InterPro" id="IPR012317">
    <property type="entry name" value="Poly(ADP-ribose)pol_cat_dom"/>
</dbReference>
<dbReference type="SMART" id="SM00454">
    <property type="entry name" value="SAM"/>
    <property type="match status" value="1"/>
</dbReference>
<dbReference type="SUPFAM" id="SSF48403">
    <property type="entry name" value="Ankyrin repeat"/>
    <property type="match status" value="2"/>
</dbReference>
<dbReference type="FunFam" id="1.25.40.20:FF:000021">
    <property type="entry name" value="Poly [ADP-ribose] polymerase"/>
    <property type="match status" value="1"/>
</dbReference>
<feature type="domain" description="PARP catalytic" evidence="14">
    <location>
        <begin position="868"/>
        <end position="1073"/>
    </location>
</feature>
<dbReference type="GO" id="GO:0070531">
    <property type="term" value="C:BRCA1-A complex"/>
    <property type="evidence" value="ECO:0007669"/>
    <property type="project" value="TreeGrafter"/>
</dbReference>
<dbReference type="SUPFAM" id="SSF56399">
    <property type="entry name" value="ADP-ribosylation"/>
    <property type="match status" value="1"/>
</dbReference>
<feature type="repeat" description="ANK" evidence="11">
    <location>
        <begin position="570"/>
        <end position="602"/>
    </location>
</feature>
<dbReference type="InterPro" id="IPR002110">
    <property type="entry name" value="Ankyrin_rpt"/>
</dbReference>
<reference evidence="15" key="1">
    <citation type="submission" date="2025-08" db="UniProtKB">
        <authorList>
            <consortium name="Ensembl"/>
        </authorList>
    </citation>
    <scope>IDENTIFICATION</scope>
</reference>
<dbReference type="Pfam" id="PF00644">
    <property type="entry name" value="PARP"/>
    <property type="match status" value="1"/>
</dbReference>
<dbReference type="SMART" id="SM00248">
    <property type="entry name" value="ANK"/>
    <property type="match status" value="16"/>
</dbReference>
<dbReference type="STRING" id="106582.ENSMZEP00005034772"/>
<dbReference type="Pfam" id="PF12796">
    <property type="entry name" value="Ank_2"/>
    <property type="match status" value="4"/>
</dbReference>
<reference evidence="15" key="2">
    <citation type="submission" date="2025-09" db="UniProtKB">
        <authorList>
            <consortium name="Ensembl"/>
        </authorList>
    </citation>
    <scope>IDENTIFICATION</scope>
</reference>
<dbReference type="EC" id="2.4.2.-" evidence="12"/>
<feature type="repeat" description="ANK" evidence="11">
    <location>
        <begin position="603"/>
        <end position="635"/>
    </location>
</feature>
<feature type="repeat" description="ANK" evidence="11">
    <location>
        <begin position="134"/>
        <end position="166"/>
    </location>
</feature>
<accession>A0A3P9DKQ5</accession>